<dbReference type="Proteomes" id="UP000229081">
    <property type="component" value="Chromosome"/>
</dbReference>
<evidence type="ECO:0000313" key="4">
    <source>
        <dbReference type="Proteomes" id="UP000229081"/>
    </source>
</evidence>
<proteinExistence type="predicted"/>
<evidence type="ECO:0000256" key="1">
    <source>
        <dbReference type="SAM" id="MobiDB-lite"/>
    </source>
</evidence>
<feature type="signal peptide" evidence="2">
    <location>
        <begin position="1"/>
        <end position="17"/>
    </location>
</feature>
<keyword evidence="4" id="KW-1185">Reference proteome</keyword>
<feature type="compositionally biased region" description="Low complexity" evidence="1">
    <location>
        <begin position="225"/>
        <end position="242"/>
    </location>
</feature>
<dbReference type="EMBL" id="CP024923">
    <property type="protein sequence ID" value="ATY33827.1"/>
    <property type="molecule type" value="Genomic_DNA"/>
</dbReference>
<protein>
    <recommendedName>
        <fullName evidence="5">DUF4412 domain-containing protein</fullName>
    </recommendedName>
</protein>
<evidence type="ECO:0000256" key="2">
    <source>
        <dbReference type="SAM" id="SignalP"/>
    </source>
</evidence>
<keyword evidence="2" id="KW-0732">Signal</keyword>
<sequence>MCLAAVAALALSACSKAPEDVTARYTLGGGAGAVTVQAAANGDARVESGQQALVHKGDTDYMLITDGKGAFAAKMTDFLAAIGEMMREDGMKPTPMPPQGEYELTKTGTDTLGGIKGDIWKVTPKDAAKGPAEPVEAVISSDPAFAHVGKALSMQTRLGSGMQQLQGGVGNLDKRVEEMLGKGMVLRFENSLKLDKVEKGPIDPKVFALPTVLDKAALKARLTAARAAAKAAQPPASVQPSQAPVPAPAPAPTPATKAK</sequence>
<organism evidence="3 4">
    <name type="scientific">Sphingomonas psychrotolerans</name>
    <dbReference type="NCBI Taxonomy" id="1327635"/>
    <lineage>
        <taxon>Bacteria</taxon>
        <taxon>Pseudomonadati</taxon>
        <taxon>Pseudomonadota</taxon>
        <taxon>Alphaproteobacteria</taxon>
        <taxon>Sphingomonadales</taxon>
        <taxon>Sphingomonadaceae</taxon>
        <taxon>Sphingomonas</taxon>
    </lineage>
</organism>
<dbReference type="KEGG" id="sphc:CVN68_19230"/>
<feature type="region of interest" description="Disordered" evidence="1">
    <location>
        <begin position="225"/>
        <end position="259"/>
    </location>
</feature>
<evidence type="ECO:0000313" key="3">
    <source>
        <dbReference type="EMBL" id="ATY33827.1"/>
    </source>
</evidence>
<reference evidence="3 4" key="1">
    <citation type="submission" date="2017-11" db="EMBL/GenBank/DDBJ databases">
        <title>Complete genome sequence of Sphingomonas sp. Strain Cra20, a psychrotolerant potential plant growth promoting rhizobacteria.</title>
        <authorList>
            <person name="Luo Y."/>
        </authorList>
    </citation>
    <scope>NUCLEOTIDE SEQUENCE [LARGE SCALE GENOMIC DNA]</scope>
    <source>
        <strain evidence="3 4">Cra20</strain>
    </source>
</reference>
<dbReference type="AlphaFoldDB" id="A0A2K8MIX8"/>
<name>A0A2K8MIX8_9SPHN</name>
<feature type="compositionally biased region" description="Pro residues" evidence="1">
    <location>
        <begin position="243"/>
        <end position="253"/>
    </location>
</feature>
<gene>
    <name evidence="3" type="ORF">CVN68_19230</name>
</gene>
<evidence type="ECO:0008006" key="5">
    <source>
        <dbReference type="Google" id="ProtNLM"/>
    </source>
</evidence>
<accession>A0A2K8MIX8</accession>
<feature type="chain" id="PRO_5014758964" description="DUF4412 domain-containing protein" evidence="2">
    <location>
        <begin position="18"/>
        <end position="259"/>
    </location>
</feature>